<sequence>MDIQDINTNFYRSPTECEPVSDTLSYGVELAFGGNVYQLFASDDGSSASSDHDLLRGQRHLCHEPLSVFFQEFRKYVLGPRFGLAADKHQMILGLEGLDDPLVSEIEAENDDCTLWEFWEQAAQPTLRFEMHIQVTPIDDVRQPISGAMKGGATEQTLEAVRESSILDLVDVDEDALSDDDIQRFLNEFKRRERDAQMAKINPEEACINSPMSSPPSSPQESTFSSSSDEDKGYLSVEPWIYNVSSNHYDDVIDSREWSYEDEHSEDSKASISSSKRKLNDGYDGDLSDNDSGDSDSICESSKKARVEY</sequence>
<feature type="region of interest" description="Disordered" evidence="1">
    <location>
        <begin position="204"/>
        <end position="230"/>
    </location>
</feature>
<feature type="compositionally biased region" description="Basic and acidic residues" evidence="1">
    <location>
        <begin position="259"/>
        <end position="269"/>
    </location>
</feature>
<keyword evidence="3" id="KW-1185">Reference proteome</keyword>
<comment type="caution">
    <text evidence="2">The sequence shown here is derived from an EMBL/GenBank/DDBJ whole genome shotgun (WGS) entry which is preliminary data.</text>
</comment>
<reference evidence="2" key="1">
    <citation type="journal article" date="2020" name="Fungal Divers.">
        <title>Resolving the Mortierellaceae phylogeny through synthesis of multi-gene phylogenetics and phylogenomics.</title>
        <authorList>
            <person name="Vandepol N."/>
            <person name="Liber J."/>
            <person name="Desiro A."/>
            <person name="Na H."/>
            <person name="Kennedy M."/>
            <person name="Barry K."/>
            <person name="Grigoriev I.V."/>
            <person name="Miller A.N."/>
            <person name="O'Donnell K."/>
            <person name="Stajich J.E."/>
            <person name="Bonito G."/>
        </authorList>
    </citation>
    <scope>NUCLEOTIDE SEQUENCE</scope>
    <source>
        <strain evidence="2">NVP1</strain>
    </source>
</reference>
<gene>
    <name evidence="2" type="ORF">BG006_007786</name>
</gene>
<evidence type="ECO:0000256" key="1">
    <source>
        <dbReference type="SAM" id="MobiDB-lite"/>
    </source>
</evidence>
<name>A0A9P5SHF0_9FUNG</name>
<proteinExistence type="predicted"/>
<dbReference type="EMBL" id="JAAAUY010000501">
    <property type="protein sequence ID" value="KAF9329143.1"/>
    <property type="molecule type" value="Genomic_DNA"/>
</dbReference>
<dbReference type="AlphaFoldDB" id="A0A9P5SHF0"/>
<dbReference type="Proteomes" id="UP000696485">
    <property type="component" value="Unassembled WGS sequence"/>
</dbReference>
<evidence type="ECO:0000313" key="2">
    <source>
        <dbReference type="EMBL" id="KAF9329143.1"/>
    </source>
</evidence>
<accession>A0A9P5SHF0</accession>
<organism evidence="2 3">
    <name type="scientific">Podila minutissima</name>
    <dbReference type="NCBI Taxonomy" id="64525"/>
    <lineage>
        <taxon>Eukaryota</taxon>
        <taxon>Fungi</taxon>
        <taxon>Fungi incertae sedis</taxon>
        <taxon>Mucoromycota</taxon>
        <taxon>Mortierellomycotina</taxon>
        <taxon>Mortierellomycetes</taxon>
        <taxon>Mortierellales</taxon>
        <taxon>Mortierellaceae</taxon>
        <taxon>Podila</taxon>
    </lineage>
</organism>
<evidence type="ECO:0000313" key="3">
    <source>
        <dbReference type="Proteomes" id="UP000696485"/>
    </source>
</evidence>
<feature type="compositionally biased region" description="Acidic residues" evidence="1">
    <location>
        <begin position="283"/>
        <end position="294"/>
    </location>
</feature>
<protein>
    <submittedName>
        <fullName evidence="2">Uncharacterized protein</fullName>
    </submittedName>
</protein>
<feature type="region of interest" description="Disordered" evidence="1">
    <location>
        <begin position="259"/>
        <end position="309"/>
    </location>
</feature>